<dbReference type="InterPro" id="IPR036388">
    <property type="entry name" value="WH-like_DNA-bd_sf"/>
</dbReference>
<feature type="region of interest" description="Disordered" evidence="3">
    <location>
        <begin position="114"/>
        <end position="183"/>
    </location>
</feature>
<dbReference type="GO" id="GO:0030527">
    <property type="term" value="F:structural constituent of chromatin"/>
    <property type="evidence" value="ECO:0007669"/>
    <property type="project" value="InterPro"/>
</dbReference>
<comment type="subcellular location">
    <subcellularLocation>
        <location evidence="2">Nucleus</location>
    </subcellularLocation>
</comment>
<comment type="similarity">
    <text evidence="2">Belongs to the histone H1/H5 family.</text>
</comment>
<dbReference type="InterPro" id="IPR036390">
    <property type="entry name" value="WH_DNA-bd_sf"/>
</dbReference>
<evidence type="ECO:0000256" key="1">
    <source>
        <dbReference type="ARBA" id="ARBA00023125"/>
    </source>
</evidence>
<dbReference type="Pfam" id="PF00538">
    <property type="entry name" value="Linker_histone"/>
    <property type="match status" value="1"/>
</dbReference>
<accession>A0A401RIJ0</accession>
<feature type="compositionally biased region" description="Basic residues" evidence="3">
    <location>
        <begin position="167"/>
        <end position="183"/>
    </location>
</feature>
<dbReference type="Gene3D" id="1.10.10.10">
    <property type="entry name" value="Winged helix-like DNA-binding domain superfamily/Winged helix DNA-binding domain"/>
    <property type="match status" value="1"/>
</dbReference>
<reference evidence="5 6" key="1">
    <citation type="journal article" date="2018" name="Nat. Ecol. Evol.">
        <title>Shark genomes provide insights into elasmobranch evolution and the origin of vertebrates.</title>
        <authorList>
            <person name="Hara Y"/>
            <person name="Yamaguchi K"/>
            <person name="Onimaru K"/>
            <person name="Kadota M"/>
            <person name="Koyanagi M"/>
            <person name="Keeley SD"/>
            <person name="Tatsumi K"/>
            <person name="Tanaka K"/>
            <person name="Motone F"/>
            <person name="Kageyama Y"/>
            <person name="Nozu R"/>
            <person name="Adachi N"/>
            <person name="Nishimura O"/>
            <person name="Nakagawa R"/>
            <person name="Tanegashima C"/>
            <person name="Kiyatake I"/>
            <person name="Matsumoto R"/>
            <person name="Murakumo K"/>
            <person name="Nishida K"/>
            <person name="Terakita A"/>
            <person name="Kuratani S"/>
            <person name="Sato K"/>
            <person name="Hyodo S Kuraku.S."/>
        </authorList>
    </citation>
    <scope>NUCLEOTIDE SEQUENCE [LARGE SCALE GENOMIC DNA]</scope>
</reference>
<keyword evidence="1 2" id="KW-0238">DNA-binding</keyword>
<comment type="caution">
    <text evidence="5">The sequence shown here is derived from an EMBL/GenBank/DDBJ whole genome shotgun (WGS) entry which is preliminary data.</text>
</comment>
<dbReference type="GO" id="GO:0005634">
    <property type="term" value="C:nucleus"/>
    <property type="evidence" value="ECO:0007669"/>
    <property type="project" value="UniProtKB-SubCell"/>
</dbReference>
<dbReference type="STRING" id="137246.A0A401RIJ0"/>
<dbReference type="EMBL" id="BEZZ01001360">
    <property type="protein sequence ID" value="GCC17916.1"/>
    <property type="molecule type" value="Genomic_DNA"/>
</dbReference>
<dbReference type="Proteomes" id="UP000287033">
    <property type="component" value="Unassembled WGS sequence"/>
</dbReference>
<gene>
    <name evidence="5" type="ORF">chiPu_0017731</name>
</gene>
<dbReference type="GO" id="GO:0003677">
    <property type="term" value="F:DNA binding"/>
    <property type="evidence" value="ECO:0007669"/>
    <property type="project" value="UniProtKB-KW"/>
</dbReference>
<dbReference type="InterPro" id="IPR005818">
    <property type="entry name" value="Histone_H1/H5_H15"/>
</dbReference>
<dbReference type="PROSITE" id="PS51504">
    <property type="entry name" value="H15"/>
    <property type="match status" value="1"/>
</dbReference>
<evidence type="ECO:0000313" key="5">
    <source>
        <dbReference type="EMBL" id="GCC17916.1"/>
    </source>
</evidence>
<name>A0A401RIJ0_CHIPU</name>
<dbReference type="GO" id="GO:0000786">
    <property type="term" value="C:nucleosome"/>
    <property type="evidence" value="ECO:0007669"/>
    <property type="project" value="InterPro"/>
</dbReference>
<dbReference type="AlphaFoldDB" id="A0A401RIJ0"/>
<dbReference type="PRINTS" id="PR00624">
    <property type="entry name" value="HISTONEH5"/>
</dbReference>
<dbReference type="OMA" id="FDQQHGR"/>
<dbReference type="GO" id="GO:0006334">
    <property type="term" value="P:nucleosome assembly"/>
    <property type="evidence" value="ECO:0007669"/>
    <property type="project" value="InterPro"/>
</dbReference>
<proteinExistence type="inferred from homology"/>
<dbReference type="CDD" id="cd00073">
    <property type="entry name" value="H15"/>
    <property type="match status" value="1"/>
</dbReference>
<evidence type="ECO:0000256" key="3">
    <source>
        <dbReference type="SAM" id="MobiDB-lite"/>
    </source>
</evidence>
<dbReference type="OrthoDB" id="10070184at2759"/>
<protein>
    <recommendedName>
        <fullName evidence="4">H15 domain-containing protein</fullName>
    </recommendedName>
</protein>
<evidence type="ECO:0000313" key="6">
    <source>
        <dbReference type="Proteomes" id="UP000287033"/>
    </source>
</evidence>
<keyword evidence="2" id="KW-0158">Chromosome</keyword>
<evidence type="ECO:0000256" key="2">
    <source>
        <dbReference type="RuleBase" id="RU003894"/>
    </source>
</evidence>
<feature type="compositionally biased region" description="Low complexity" evidence="3">
    <location>
        <begin position="126"/>
        <end position="139"/>
    </location>
</feature>
<dbReference type="InterPro" id="IPR005819">
    <property type="entry name" value="H1/H5"/>
</dbReference>
<organism evidence="5 6">
    <name type="scientific">Chiloscyllium punctatum</name>
    <name type="common">Brownbanded bambooshark</name>
    <name type="synonym">Hemiscyllium punctatum</name>
    <dbReference type="NCBI Taxonomy" id="137246"/>
    <lineage>
        <taxon>Eukaryota</taxon>
        <taxon>Metazoa</taxon>
        <taxon>Chordata</taxon>
        <taxon>Craniata</taxon>
        <taxon>Vertebrata</taxon>
        <taxon>Chondrichthyes</taxon>
        <taxon>Elasmobranchii</taxon>
        <taxon>Galeomorphii</taxon>
        <taxon>Galeoidea</taxon>
        <taxon>Orectolobiformes</taxon>
        <taxon>Hemiscylliidae</taxon>
        <taxon>Chiloscyllium</taxon>
    </lineage>
</organism>
<feature type="domain" description="H15" evidence="4">
    <location>
        <begin position="38"/>
        <end position="112"/>
    </location>
</feature>
<dbReference type="SUPFAM" id="SSF46785">
    <property type="entry name" value="Winged helix' DNA-binding domain"/>
    <property type="match status" value="1"/>
</dbReference>
<evidence type="ECO:0000259" key="4">
    <source>
        <dbReference type="PROSITE" id="PS51504"/>
    </source>
</evidence>
<sequence>MSADVETLPVAPAEEEGQKSPAKKAGSKKKKSGKGKNQQGRYSALLVEIVQRLGARNGSSLATIYKEAKTVPWFNEHQGRTYLRYALRALVLNGTLNQVKGRGANGSFKVIKKSDAGQAAKKKKASISASGSSSSSSGVKKSHKKGASKNADSSKKSRPGSSSKDRSKNKKGKATKKSKSKKA</sequence>
<feature type="compositionally biased region" description="Basic residues" evidence="3">
    <location>
        <begin position="21"/>
        <end position="34"/>
    </location>
</feature>
<keyword evidence="2" id="KW-0539">Nucleus</keyword>
<feature type="region of interest" description="Disordered" evidence="3">
    <location>
        <begin position="1"/>
        <end position="39"/>
    </location>
</feature>
<keyword evidence="6" id="KW-1185">Reference proteome</keyword>
<dbReference type="SMART" id="SM00526">
    <property type="entry name" value="H15"/>
    <property type="match status" value="1"/>
</dbReference>